<comment type="caution">
    <text evidence="2">The sequence shown here is derived from an EMBL/GenBank/DDBJ whole genome shotgun (WGS) entry which is preliminary data.</text>
</comment>
<proteinExistence type="predicted"/>
<accession>A0A645DYK5</accession>
<dbReference type="AlphaFoldDB" id="A0A645DYK5"/>
<feature type="region of interest" description="Disordered" evidence="1">
    <location>
        <begin position="47"/>
        <end position="76"/>
    </location>
</feature>
<organism evidence="2">
    <name type="scientific">bioreactor metagenome</name>
    <dbReference type="NCBI Taxonomy" id="1076179"/>
    <lineage>
        <taxon>unclassified sequences</taxon>
        <taxon>metagenomes</taxon>
        <taxon>ecological metagenomes</taxon>
    </lineage>
</organism>
<feature type="compositionally biased region" description="Polar residues" evidence="1">
    <location>
        <begin position="55"/>
        <end position="76"/>
    </location>
</feature>
<evidence type="ECO:0000256" key="1">
    <source>
        <dbReference type="SAM" id="MobiDB-lite"/>
    </source>
</evidence>
<reference evidence="2" key="1">
    <citation type="submission" date="2019-08" db="EMBL/GenBank/DDBJ databases">
        <authorList>
            <person name="Kucharzyk K."/>
            <person name="Murdoch R.W."/>
            <person name="Higgins S."/>
            <person name="Loffler F."/>
        </authorList>
    </citation>
    <scope>NUCLEOTIDE SEQUENCE</scope>
</reference>
<gene>
    <name evidence="2" type="ORF">SDC9_141752</name>
</gene>
<protein>
    <submittedName>
        <fullName evidence="2">Uncharacterized protein</fullName>
    </submittedName>
</protein>
<evidence type="ECO:0000313" key="2">
    <source>
        <dbReference type="EMBL" id="MPM94604.1"/>
    </source>
</evidence>
<dbReference type="EMBL" id="VSSQ01041206">
    <property type="protein sequence ID" value="MPM94604.1"/>
    <property type="molecule type" value="Genomic_DNA"/>
</dbReference>
<sequence length="76" mass="8645">MPESIITGNINTMPEIKRAINWELTTEEITSPSDRLTKIYTNESNNNHIRFPATGTPSRKTDSNNMEVRFTSDSTK</sequence>
<name>A0A645DYK5_9ZZZZ</name>